<evidence type="ECO:0000313" key="2">
    <source>
        <dbReference type="EMBL" id="GAJ10183.1"/>
    </source>
</evidence>
<dbReference type="AlphaFoldDB" id="X1TXY3"/>
<dbReference type="Pfam" id="PF13417">
    <property type="entry name" value="GST_N_3"/>
    <property type="match status" value="1"/>
</dbReference>
<dbReference type="InterPro" id="IPR004045">
    <property type="entry name" value="Glutathione_S-Trfase_N"/>
</dbReference>
<dbReference type="InterPro" id="IPR036249">
    <property type="entry name" value="Thioredoxin-like_sf"/>
</dbReference>
<dbReference type="PANTHER" id="PTHR45288:SF1">
    <property type="entry name" value="THIOREDOXIN FAMILY PROTEIN"/>
    <property type="match status" value="1"/>
</dbReference>
<gene>
    <name evidence="2" type="ORF">S12H4_41902</name>
</gene>
<accession>X1TXY3</accession>
<comment type="caution">
    <text evidence="2">The sequence shown here is derived from an EMBL/GenBank/DDBJ whole genome shotgun (WGS) entry which is preliminary data.</text>
</comment>
<dbReference type="EMBL" id="BARW01025584">
    <property type="protein sequence ID" value="GAJ10183.1"/>
    <property type="molecule type" value="Genomic_DNA"/>
</dbReference>
<organism evidence="2">
    <name type="scientific">marine sediment metagenome</name>
    <dbReference type="NCBI Taxonomy" id="412755"/>
    <lineage>
        <taxon>unclassified sequences</taxon>
        <taxon>metagenomes</taxon>
        <taxon>ecological metagenomes</taxon>
    </lineage>
</organism>
<dbReference type="PROSITE" id="PS50404">
    <property type="entry name" value="GST_NTER"/>
    <property type="match status" value="1"/>
</dbReference>
<protein>
    <recommendedName>
        <fullName evidence="1">GST N-terminal domain-containing protein</fullName>
    </recommendedName>
</protein>
<proteinExistence type="predicted"/>
<dbReference type="Gene3D" id="3.40.30.10">
    <property type="entry name" value="Glutaredoxin"/>
    <property type="match status" value="1"/>
</dbReference>
<feature type="domain" description="GST N-terminal" evidence="1">
    <location>
        <begin position="1"/>
        <end position="81"/>
    </location>
</feature>
<dbReference type="SUPFAM" id="SSF52833">
    <property type="entry name" value="Thioredoxin-like"/>
    <property type="match status" value="1"/>
</dbReference>
<reference evidence="2" key="1">
    <citation type="journal article" date="2014" name="Front. Microbiol.">
        <title>High frequency of phylogenetically diverse reductive dehalogenase-homologous genes in deep subseafloor sedimentary metagenomes.</title>
        <authorList>
            <person name="Kawai M."/>
            <person name="Futagami T."/>
            <person name="Toyoda A."/>
            <person name="Takaki Y."/>
            <person name="Nishi S."/>
            <person name="Hori S."/>
            <person name="Arai W."/>
            <person name="Tsubouchi T."/>
            <person name="Morono Y."/>
            <person name="Uchiyama I."/>
            <person name="Ito T."/>
            <person name="Fujiyama A."/>
            <person name="Inagaki F."/>
            <person name="Takami H."/>
        </authorList>
    </citation>
    <scope>NUCLEOTIDE SEQUENCE</scope>
    <source>
        <strain evidence="2">Expedition CK06-06</strain>
    </source>
</reference>
<dbReference type="InterPro" id="IPR006660">
    <property type="entry name" value="Arsenate_reductase-like"/>
</dbReference>
<dbReference type="PROSITE" id="PS51353">
    <property type="entry name" value="ARSC"/>
    <property type="match status" value="1"/>
</dbReference>
<name>X1TXY3_9ZZZZ</name>
<evidence type="ECO:0000259" key="1">
    <source>
        <dbReference type="PROSITE" id="PS50404"/>
    </source>
</evidence>
<sequence>MLKLYGTTACPSCRRVLEFARKHNIEVEEKDISTDEQSVKEVLEIGGKRQVPLLVDESANISMYESEEIIDYLKQKYVKEDSLLD</sequence>
<dbReference type="PROSITE" id="PS51354">
    <property type="entry name" value="GLUTAREDOXIN_2"/>
    <property type="match status" value="1"/>
</dbReference>
<dbReference type="PANTHER" id="PTHR45288">
    <property type="entry name" value="THIOREDOXIN FAMILY PROTEIN"/>
    <property type="match status" value="1"/>
</dbReference>